<feature type="transmembrane region" description="Helical" evidence="1">
    <location>
        <begin position="76"/>
        <end position="96"/>
    </location>
</feature>
<dbReference type="Proteomes" id="UP000299102">
    <property type="component" value="Unassembled WGS sequence"/>
</dbReference>
<keyword evidence="3" id="KW-1185">Reference proteome</keyword>
<keyword evidence="1" id="KW-1133">Transmembrane helix</keyword>
<gene>
    <name evidence="2" type="ORF">EVAR_68198_1</name>
</gene>
<dbReference type="EMBL" id="BGZK01002408">
    <property type="protein sequence ID" value="GBP93705.1"/>
    <property type="molecule type" value="Genomic_DNA"/>
</dbReference>
<sequence>MNTRDPKNSPVVTGLIVHGFTDYLVALVLIVELNKLIKTHASHMSDRTRSGRFLAGRRGRRLTAQNRSSRSMWSNVLIYTLYYALYFVLLAVGGLWCFEECELTEEEEYRL</sequence>
<reference evidence="2 3" key="1">
    <citation type="journal article" date="2019" name="Commun. Biol.">
        <title>The bagworm genome reveals a unique fibroin gene that provides high tensile strength.</title>
        <authorList>
            <person name="Kono N."/>
            <person name="Nakamura H."/>
            <person name="Ohtoshi R."/>
            <person name="Tomita M."/>
            <person name="Numata K."/>
            <person name="Arakawa K."/>
        </authorList>
    </citation>
    <scope>NUCLEOTIDE SEQUENCE [LARGE SCALE GENOMIC DNA]</scope>
</reference>
<protein>
    <submittedName>
        <fullName evidence="2">Uncharacterized protein</fullName>
    </submittedName>
</protein>
<comment type="caution">
    <text evidence="2">The sequence shown here is derived from an EMBL/GenBank/DDBJ whole genome shotgun (WGS) entry which is preliminary data.</text>
</comment>
<evidence type="ECO:0000256" key="1">
    <source>
        <dbReference type="SAM" id="Phobius"/>
    </source>
</evidence>
<organism evidence="2 3">
    <name type="scientific">Eumeta variegata</name>
    <name type="common">Bagworm moth</name>
    <name type="synonym">Eumeta japonica</name>
    <dbReference type="NCBI Taxonomy" id="151549"/>
    <lineage>
        <taxon>Eukaryota</taxon>
        <taxon>Metazoa</taxon>
        <taxon>Ecdysozoa</taxon>
        <taxon>Arthropoda</taxon>
        <taxon>Hexapoda</taxon>
        <taxon>Insecta</taxon>
        <taxon>Pterygota</taxon>
        <taxon>Neoptera</taxon>
        <taxon>Endopterygota</taxon>
        <taxon>Lepidoptera</taxon>
        <taxon>Glossata</taxon>
        <taxon>Ditrysia</taxon>
        <taxon>Tineoidea</taxon>
        <taxon>Psychidae</taxon>
        <taxon>Oiketicinae</taxon>
        <taxon>Eumeta</taxon>
    </lineage>
</organism>
<keyword evidence="1" id="KW-0472">Membrane</keyword>
<name>A0A4C2A3Z4_EUMVA</name>
<accession>A0A4C2A3Z4</accession>
<proteinExistence type="predicted"/>
<keyword evidence="1" id="KW-0812">Transmembrane</keyword>
<feature type="transmembrane region" description="Helical" evidence="1">
    <location>
        <begin position="12"/>
        <end position="31"/>
    </location>
</feature>
<evidence type="ECO:0000313" key="2">
    <source>
        <dbReference type="EMBL" id="GBP93705.1"/>
    </source>
</evidence>
<evidence type="ECO:0000313" key="3">
    <source>
        <dbReference type="Proteomes" id="UP000299102"/>
    </source>
</evidence>
<dbReference type="AlphaFoldDB" id="A0A4C2A3Z4"/>